<gene>
    <name evidence="1" type="ORF">NCTC11978_03355</name>
</gene>
<evidence type="ECO:0000313" key="2">
    <source>
        <dbReference type="Proteomes" id="UP000254033"/>
    </source>
</evidence>
<dbReference type="Proteomes" id="UP000254033">
    <property type="component" value="Unassembled WGS sequence"/>
</dbReference>
<reference evidence="1 2" key="1">
    <citation type="submission" date="2018-06" db="EMBL/GenBank/DDBJ databases">
        <authorList>
            <consortium name="Pathogen Informatics"/>
            <person name="Doyle S."/>
        </authorList>
    </citation>
    <scope>NUCLEOTIDE SEQUENCE [LARGE SCALE GENOMIC DNA]</scope>
    <source>
        <strain evidence="1 2">NCTC11978</strain>
    </source>
</reference>
<evidence type="ECO:0000313" key="1">
    <source>
        <dbReference type="EMBL" id="STX88338.1"/>
    </source>
</evidence>
<organism evidence="1 2">
    <name type="scientific">Legionella feeleii</name>
    <dbReference type="NCBI Taxonomy" id="453"/>
    <lineage>
        <taxon>Bacteria</taxon>
        <taxon>Pseudomonadati</taxon>
        <taxon>Pseudomonadota</taxon>
        <taxon>Gammaproteobacteria</taxon>
        <taxon>Legionellales</taxon>
        <taxon>Legionellaceae</taxon>
        <taxon>Legionella</taxon>
    </lineage>
</organism>
<protein>
    <submittedName>
        <fullName evidence="1">Uncharacterized protein</fullName>
    </submittedName>
</protein>
<sequence length="31" mass="3383">MLLVSLDALSESRETNAQLTFIAVADKILYG</sequence>
<name>A0A378KKH5_9GAMM</name>
<proteinExistence type="predicted"/>
<dbReference type="AlphaFoldDB" id="A0A378KKH5"/>
<accession>A0A378KKH5</accession>
<dbReference type="EMBL" id="UGNY01000002">
    <property type="protein sequence ID" value="STX88338.1"/>
    <property type="molecule type" value="Genomic_DNA"/>
</dbReference>